<evidence type="ECO:0000313" key="1">
    <source>
        <dbReference type="EMBL" id="MFB0841822.1"/>
    </source>
</evidence>
<protein>
    <submittedName>
        <fullName evidence="1">Uncharacterized protein</fullName>
    </submittedName>
</protein>
<evidence type="ECO:0000313" key="2">
    <source>
        <dbReference type="Proteomes" id="UP001575622"/>
    </source>
</evidence>
<sequence length="75" mass="8258">MPKYKVWGKFTAHVTKEVEADSAEEAVEKAAQEFGGINGFAGNGGYNKLIGVTGRDESVEANWPEIEWEQPEEAE</sequence>
<accession>A0ABV4UVG1</accession>
<gene>
    <name evidence="1" type="ORF">ACEU3E_06555</name>
</gene>
<name>A0ABV4UVG1_9BACL</name>
<reference evidence="1 2" key="1">
    <citation type="submission" date="2024-09" db="EMBL/GenBank/DDBJ databases">
        <authorList>
            <person name="Makale K.P.P."/>
            <person name="Makhzoum A."/>
            <person name="Rantong G."/>
            <person name="Rahube T.O."/>
        </authorList>
    </citation>
    <scope>NUCLEOTIDE SEQUENCE [LARGE SCALE GENOMIC DNA]</scope>
    <source>
        <strain evidence="1 2">KM_D13</strain>
    </source>
</reference>
<dbReference type="Proteomes" id="UP001575622">
    <property type="component" value="Unassembled WGS sequence"/>
</dbReference>
<comment type="caution">
    <text evidence="1">The sequence shown here is derived from an EMBL/GenBank/DDBJ whole genome shotgun (WGS) entry which is preliminary data.</text>
</comment>
<dbReference type="EMBL" id="JBHDLN010000003">
    <property type="protein sequence ID" value="MFB0841822.1"/>
    <property type="molecule type" value="Genomic_DNA"/>
</dbReference>
<keyword evidence="2" id="KW-1185">Reference proteome</keyword>
<organism evidence="1 2">
    <name type="scientific">Paenibacillus oleatilyticus</name>
    <dbReference type="NCBI Taxonomy" id="2594886"/>
    <lineage>
        <taxon>Bacteria</taxon>
        <taxon>Bacillati</taxon>
        <taxon>Bacillota</taxon>
        <taxon>Bacilli</taxon>
        <taxon>Bacillales</taxon>
        <taxon>Paenibacillaceae</taxon>
        <taxon>Paenibacillus</taxon>
    </lineage>
</organism>
<proteinExistence type="predicted"/>
<dbReference type="RefSeq" id="WP_373949488.1">
    <property type="nucleotide sequence ID" value="NZ_JBHDLN010000003.1"/>
</dbReference>